<feature type="transmembrane region" description="Helical" evidence="2">
    <location>
        <begin position="215"/>
        <end position="238"/>
    </location>
</feature>
<feature type="region of interest" description="Disordered" evidence="1">
    <location>
        <begin position="1"/>
        <end position="47"/>
    </location>
</feature>
<proteinExistence type="predicted"/>
<feature type="transmembrane region" description="Helical" evidence="2">
    <location>
        <begin position="64"/>
        <end position="85"/>
    </location>
</feature>
<organism evidence="3 4">
    <name type="scientific">Lentithecium fluviatile CBS 122367</name>
    <dbReference type="NCBI Taxonomy" id="1168545"/>
    <lineage>
        <taxon>Eukaryota</taxon>
        <taxon>Fungi</taxon>
        <taxon>Dikarya</taxon>
        <taxon>Ascomycota</taxon>
        <taxon>Pezizomycotina</taxon>
        <taxon>Dothideomycetes</taxon>
        <taxon>Pleosporomycetidae</taxon>
        <taxon>Pleosporales</taxon>
        <taxon>Massarineae</taxon>
        <taxon>Lentitheciaceae</taxon>
        <taxon>Lentithecium</taxon>
    </lineage>
</organism>
<evidence type="ECO:0000313" key="3">
    <source>
        <dbReference type="EMBL" id="KAF2686659.1"/>
    </source>
</evidence>
<reference evidence="3" key="1">
    <citation type="journal article" date="2020" name="Stud. Mycol.">
        <title>101 Dothideomycetes genomes: a test case for predicting lifestyles and emergence of pathogens.</title>
        <authorList>
            <person name="Haridas S."/>
            <person name="Albert R."/>
            <person name="Binder M."/>
            <person name="Bloem J."/>
            <person name="Labutti K."/>
            <person name="Salamov A."/>
            <person name="Andreopoulos B."/>
            <person name="Baker S."/>
            <person name="Barry K."/>
            <person name="Bills G."/>
            <person name="Bluhm B."/>
            <person name="Cannon C."/>
            <person name="Castanera R."/>
            <person name="Culley D."/>
            <person name="Daum C."/>
            <person name="Ezra D."/>
            <person name="Gonzalez J."/>
            <person name="Henrissat B."/>
            <person name="Kuo A."/>
            <person name="Liang C."/>
            <person name="Lipzen A."/>
            <person name="Lutzoni F."/>
            <person name="Magnuson J."/>
            <person name="Mondo S."/>
            <person name="Nolan M."/>
            <person name="Ohm R."/>
            <person name="Pangilinan J."/>
            <person name="Park H.-J."/>
            <person name="Ramirez L."/>
            <person name="Alfaro M."/>
            <person name="Sun H."/>
            <person name="Tritt A."/>
            <person name="Yoshinaga Y."/>
            <person name="Zwiers L.-H."/>
            <person name="Turgeon B."/>
            <person name="Goodwin S."/>
            <person name="Spatafora J."/>
            <person name="Crous P."/>
            <person name="Grigoriev I."/>
        </authorList>
    </citation>
    <scope>NUCLEOTIDE SEQUENCE</scope>
    <source>
        <strain evidence="3">CBS 122367</strain>
    </source>
</reference>
<keyword evidence="2" id="KW-0472">Membrane</keyword>
<feature type="transmembrane region" description="Helical" evidence="2">
    <location>
        <begin position="179"/>
        <end position="203"/>
    </location>
</feature>
<accession>A0A6G1J950</accession>
<keyword evidence="2" id="KW-1133">Transmembrane helix</keyword>
<feature type="compositionally biased region" description="Basic and acidic residues" evidence="1">
    <location>
        <begin position="27"/>
        <end position="38"/>
    </location>
</feature>
<evidence type="ECO:0000256" key="2">
    <source>
        <dbReference type="SAM" id="Phobius"/>
    </source>
</evidence>
<evidence type="ECO:0000256" key="1">
    <source>
        <dbReference type="SAM" id="MobiDB-lite"/>
    </source>
</evidence>
<sequence length="519" mass="58810">MDKSTQIMAPRPKGVEYGAEQHFSMLPRDEKERDKSISDLDDPSSKKSRKTTLRKKFQFFPWKVTLVIATLPLALALIISLATAAERASVGYILPRDCYPNGLWKEATGATWRIMDSSYFFTPNLSFGSMTFTQAKVIDIAWDLLIGRGGQLLLAYVNYRVFNEWLVYHMEMHRTSYKMYTAIAFETTSLGTLGVLGNEFLVVRKGWSWRHFFRWLAVLSMLISTLYVLAFPTLMAAMTGYLTTYAAYVEDYKGDLIEWGKVKTVWAIVEDSVRIGNYTAPLVVTTEDTYFTNALMSYMKEYGNGYGLDYPSINTSTPYPIPRTFCRNLTSTFTLSSNATSLPAPTLNITWATYYSTSPVPGRAEHGYHSGGLPGYFYSLSSDRQGDVYTADYILAHGACKPSDTYQWGFSYIFLFMVSIFNFVWACIMVGMWGDTQRGSRMYRAGRRPGLLTSVVELARVVREEIARGDAEGMQENELRRALRESGGMLVVPKGEFRIGRTDGSLRERRSWLTKGSTF</sequence>
<keyword evidence="4" id="KW-1185">Reference proteome</keyword>
<name>A0A6G1J950_9PLEO</name>
<dbReference type="AlphaFoldDB" id="A0A6G1J950"/>
<dbReference type="OrthoDB" id="3903561at2759"/>
<dbReference type="EMBL" id="MU005576">
    <property type="protein sequence ID" value="KAF2686659.1"/>
    <property type="molecule type" value="Genomic_DNA"/>
</dbReference>
<gene>
    <name evidence="3" type="ORF">K458DRAFT_476462</name>
</gene>
<protein>
    <submittedName>
        <fullName evidence="3">Uncharacterized protein</fullName>
    </submittedName>
</protein>
<dbReference type="Proteomes" id="UP000799291">
    <property type="component" value="Unassembled WGS sequence"/>
</dbReference>
<feature type="transmembrane region" description="Helical" evidence="2">
    <location>
        <begin position="412"/>
        <end position="434"/>
    </location>
</feature>
<evidence type="ECO:0000313" key="4">
    <source>
        <dbReference type="Proteomes" id="UP000799291"/>
    </source>
</evidence>
<keyword evidence="2" id="KW-0812">Transmembrane</keyword>